<keyword evidence="6 7" id="KW-0408">Iron</keyword>
<accession>A0A367RNN4</accession>
<dbReference type="InterPro" id="IPR019795">
    <property type="entry name" value="Globin_bac-like_CS"/>
</dbReference>
<evidence type="ECO:0000256" key="5">
    <source>
        <dbReference type="ARBA" id="ARBA00022723"/>
    </source>
</evidence>
<organism evidence="10 11">
    <name type="scientific">Nostoc punctiforme NIES-2108</name>
    <dbReference type="NCBI Taxonomy" id="1356359"/>
    <lineage>
        <taxon>Bacteria</taxon>
        <taxon>Bacillati</taxon>
        <taxon>Cyanobacteriota</taxon>
        <taxon>Cyanophyceae</taxon>
        <taxon>Nostocales</taxon>
        <taxon>Nostocaceae</taxon>
        <taxon>Nostoc</taxon>
    </lineage>
</organism>
<feature type="binding site" description="proximal binding residue" evidence="8">
    <location>
        <position position="70"/>
    </location>
    <ligand>
        <name>heme</name>
        <dbReference type="ChEBI" id="CHEBI:30413"/>
    </ligand>
    <ligandPart>
        <name>Fe</name>
        <dbReference type="ChEBI" id="CHEBI:18248"/>
    </ligandPart>
</feature>
<evidence type="ECO:0000256" key="2">
    <source>
        <dbReference type="ARBA" id="ARBA00022448"/>
    </source>
</evidence>
<dbReference type="Gene3D" id="1.10.490.10">
    <property type="entry name" value="Globins"/>
    <property type="match status" value="1"/>
</dbReference>
<comment type="cofactor">
    <cofactor evidence="8">
        <name>heme</name>
        <dbReference type="ChEBI" id="CHEBI:30413"/>
    </cofactor>
    <text evidence="8">Binds 1 heme group per subunit.</text>
</comment>
<name>A0A367RNN4_NOSPU</name>
<dbReference type="GO" id="GO:0005344">
    <property type="term" value="F:oxygen carrier activity"/>
    <property type="evidence" value="ECO:0007669"/>
    <property type="project" value="UniProtKB-UniRule"/>
</dbReference>
<evidence type="ECO:0000256" key="6">
    <source>
        <dbReference type="ARBA" id="ARBA00023004"/>
    </source>
</evidence>
<evidence type="ECO:0000256" key="8">
    <source>
        <dbReference type="PIRSR" id="PIRSR002030-1"/>
    </source>
</evidence>
<dbReference type="GO" id="GO:0020037">
    <property type="term" value="F:heme binding"/>
    <property type="evidence" value="ECO:0007669"/>
    <property type="project" value="InterPro"/>
</dbReference>
<dbReference type="InterPro" id="IPR009050">
    <property type="entry name" value="Globin-like_sf"/>
</dbReference>
<dbReference type="GO" id="GO:0046872">
    <property type="term" value="F:metal ion binding"/>
    <property type="evidence" value="ECO:0007669"/>
    <property type="project" value="UniProtKB-UniRule"/>
</dbReference>
<evidence type="ECO:0000256" key="9">
    <source>
        <dbReference type="PIRSR" id="PIRSR601486-1"/>
    </source>
</evidence>
<keyword evidence="5 7" id="KW-0479">Metal-binding</keyword>
<evidence type="ECO:0000256" key="1">
    <source>
        <dbReference type="ARBA" id="ARBA00009660"/>
    </source>
</evidence>
<evidence type="ECO:0000256" key="4">
    <source>
        <dbReference type="ARBA" id="ARBA00022621"/>
    </source>
</evidence>
<keyword evidence="3 7" id="KW-0349">Heme</keyword>
<dbReference type="AlphaFoldDB" id="A0A367RNN4"/>
<dbReference type="Proteomes" id="UP000252085">
    <property type="component" value="Unassembled WGS sequence"/>
</dbReference>
<sequence length="118" mass="12810">MSTLYDNIGGQPAIEQVVDELHKRIATDSLLSPVFAGTDMAKQRNHLVAFLAQIFEGPKQYGGRPMDKTHAGLNLQQPHFDAIAKHLGEAMAVRGVSAEDTKAALDRVTNMKGAILNK</sequence>
<dbReference type="EMBL" id="LXQE01000125">
    <property type="protein sequence ID" value="RCJ38167.1"/>
    <property type="molecule type" value="Genomic_DNA"/>
</dbReference>
<evidence type="ECO:0000256" key="7">
    <source>
        <dbReference type="PIRNR" id="PIRNR002030"/>
    </source>
</evidence>
<dbReference type="CDD" id="cd00454">
    <property type="entry name" value="TrHb1_N"/>
    <property type="match status" value="1"/>
</dbReference>
<dbReference type="InterPro" id="IPR016339">
    <property type="entry name" value="Hemoglobin_trunc_I"/>
</dbReference>
<gene>
    <name evidence="10" type="ORF">A6769_10495</name>
</gene>
<dbReference type="InterPro" id="IPR001486">
    <property type="entry name" value="Hemoglobin_trunc"/>
</dbReference>
<reference evidence="10 11" key="1">
    <citation type="submission" date="2016-04" db="EMBL/GenBank/DDBJ databases">
        <authorList>
            <person name="Evans L.H."/>
            <person name="Alamgir A."/>
            <person name="Owens N."/>
            <person name="Weber N.D."/>
            <person name="Virtaneva K."/>
            <person name="Barbian K."/>
            <person name="Babar A."/>
            <person name="Rosenke K."/>
        </authorList>
    </citation>
    <scope>NUCLEOTIDE SEQUENCE [LARGE SCALE GENOMIC DNA]</scope>
    <source>
        <strain evidence="10">NIES-2108</strain>
    </source>
</reference>
<keyword evidence="2 7" id="KW-0813">Transport</keyword>
<dbReference type="PIRSF" id="PIRSF002030">
    <property type="entry name" value="Globin_Protozoa/Cyanobacteria"/>
    <property type="match status" value="1"/>
</dbReference>
<protein>
    <recommendedName>
        <fullName evidence="7">Group 1 truncated hemoglobin</fullName>
    </recommendedName>
</protein>
<comment type="similarity">
    <text evidence="1 7">Belongs to the truncated hemoglobin family. Group I subfamily.</text>
</comment>
<dbReference type="GO" id="GO:0019825">
    <property type="term" value="F:oxygen binding"/>
    <property type="evidence" value="ECO:0007669"/>
    <property type="project" value="InterPro"/>
</dbReference>
<evidence type="ECO:0000313" key="11">
    <source>
        <dbReference type="Proteomes" id="UP000252085"/>
    </source>
</evidence>
<dbReference type="PROSITE" id="PS01213">
    <property type="entry name" value="GLOBIN_FAM_2"/>
    <property type="match status" value="1"/>
</dbReference>
<evidence type="ECO:0000313" key="10">
    <source>
        <dbReference type="EMBL" id="RCJ38167.1"/>
    </source>
</evidence>
<dbReference type="Pfam" id="PF01152">
    <property type="entry name" value="Bac_globin"/>
    <property type="match status" value="1"/>
</dbReference>
<feature type="binding site" description="distal binding residue" evidence="9">
    <location>
        <position position="46"/>
    </location>
    <ligand>
        <name>heme</name>
        <dbReference type="ChEBI" id="CHEBI:30413"/>
    </ligand>
    <ligandPart>
        <name>Fe</name>
        <dbReference type="ChEBI" id="CHEBI:18248"/>
    </ligandPart>
</feature>
<proteinExistence type="inferred from homology"/>
<dbReference type="InterPro" id="IPR012292">
    <property type="entry name" value="Globin/Proto"/>
</dbReference>
<dbReference type="SUPFAM" id="SSF46458">
    <property type="entry name" value="Globin-like"/>
    <property type="match status" value="1"/>
</dbReference>
<comment type="caution">
    <text evidence="10">The sequence shown here is derived from an EMBL/GenBank/DDBJ whole genome shotgun (WGS) entry which is preliminary data.</text>
</comment>
<evidence type="ECO:0000256" key="3">
    <source>
        <dbReference type="ARBA" id="ARBA00022617"/>
    </source>
</evidence>
<keyword evidence="4 7" id="KW-0561">Oxygen transport</keyword>